<dbReference type="InterPro" id="IPR038483">
    <property type="entry name" value="YcfL-like_sf"/>
</dbReference>
<dbReference type="InterPro" id="IPR011600">
    <property type="entry name" value="Pept_C14_caspase"/>
</dbReference>
<dbReference type="Gene3D" id="3.40.50.1460">
    <property type="match status" value="1"/>
</dbReference>
<proteinExistence type="predicted"/>
<dbReference type="InterPro" id="IPR029030">
    <property type="entry name" value="Caspase-like_dom_sf"/>
</dbReference>
<dbReference type="InterPro" id="IPR052039">
    <property type="entry name" value="Caspase-related_regulators"/>
</dbReference>
<organism evidence="2">
    <name type="scientific">hydrothermal vent metagenome</name>
    <dbReference type="NCBI Taxonomy" id="652676"/>
    <lineage>
        <taxon>unclassified sequences</taxon>
        <taxon>metagenomes</taxon>
        <taxon>ecological metagenomes</taxon>
    </lineage>
</organism>
<dbReference type="CDD" id="cd09030">
    <property type="entry name" value="DUF1425"/>
    <property type="match status" value="1"/>
</dbReference>
<dbReference type="SUPFAM" id="SSF52129">
    <property type="entry name" value="Caspase-like"/>
    <property type="match status" value="1"/>
</dbReference>
<dbReference type="AlphaFoldDB" id="A0A1W1C9A9"/>
<gene>
    <name evidence="2" type="ORF">MNB_SV-14-458</name>
</gene>
<dbReference type="Gene3D" id="2.60.40.3230">
    <property type="match status" value="1"/>
</dbReference>
<dbReference type="EMBL" id="FPHN01000141">
    <property type="protein sequence ID" value="SFV62312.1"/>
    <property type="molecule type" value="Genomic_DNA"/>
</dbReference>
<sequence length="225" mass="25190">MILDACRNDPFSRSLGTGGLAKVEPIGLFVSYSTGAGSVASDGKAGENGLFTKYLVKNMKRSLDLQDVFQQTREDVYIASNQKQFPAIYNQTINGKFYFTLPKGGIEFKHDTRLVDSTPAPVVYAPKMDSFVKSIIDDKLKDRVSVAKSSSRVKNGLFQVVLDIQNHQSQKATINYRYKWFDDEGFEVGENMSIWQPLFLESNDKTRIKGIAPVPTASSCKFYLK</sequence>
<dbReference type="GO" id="GO:0004197">
    <property type="term" value="F:cysteine-type endopeptidase activity"/>
    <property type="evidence" value="ECO:0007669"/>
    <property type="project" value="InterPro"/>
</dbReference>
<dbReference type="PANTHER" id="PTHR22576:SF37">
    <property type="entry name" value="MUCOSA-ASSOCIATED LYMPHOID TISSUE LYMPHOMA TRANSLOCATION PROTEIN 1"/>
    <property type="match status" value="1"/>
</dbReference>
<evidence type="ECO:0000259" key="1">
    <source>
        <dbReference type="Pfam" id="PF00656"/>
    </source>
</evidence>
<evidence type="ECO:0000313" key="2">
    <source>
        <dbReference type="EMBL" id="SFV62312.1"/>
    </source>
</evidence>
<accession>A0A1W1C9A9</accession>
<name>A0A1W1C9A9_9ZZZZ</name>
<dbReference type="Pfam" id="PF00656">
    <property type="entry name" value="Peptidase_C14"/>
    <property type="match status" value="1"/>
</dbReference>
<dbReference type="GO" id="GO:0006508">
    <property type="term" value="P:proteolysis"/>
    <property type="evidence" value="ECO:0007669"/>
    <property type="project" value="InterPro"/>
</dbReference>
<reference evidence="2" key="1">
    <citation type="submission" date="2016-10" db="EMBL/GenBank/DDBJ databases">
        <authorList>
            <person name="de Groot N.N."/>
        </authorList>
    </citation>
    <scope>NUCLEOTIDE SEQUENCE</scope>
</reference>
<dbReference type="Pfam" id="PF07233">
    <property type="entry name" value="DUF1425"/>
    <property type="match status" value="1"/>
</dbReference>
<protein>
    <recommendedName>
        <fullName evidence="1">Peptidase C14 caspase domain-containing protein</fullName>
    </recommendedName>
</protein>
<dbReference type="InterPro" id="IPR010824">
    <property type="entry name" value="DUF1425"/>
</dbReference>
<dbReference type="PANTHER" id="PTHR22576">
    <property type="entry name" value="MUCOSA ASSOCIATED LYMPHOID TISSUE LYMPHOMA TRANSLOCATION PROTEIN 1/PARACASPASE"/>
    <property type="match status" value="1"/>
</dbReference>
<feature type="domain" description="Peptidase C14 caspase" evidence="1">
    <location>
        <begin position="2"/>
        <end position="98"/>
    </location>
</feature>